<evidence type="ECO:0000313" key="2">
    <source>
        <dbReference type="EMBL" id="RXK38383.1"/>
    </source>
</evidence>
<reference evidence="2 3" key="1">
    <citation type="submission" date="2016-06" db="EMBL/GenBank/DDBJ databases">
        <title>Evolution of pathogenesis and genome organization in the Tremellales.</title>
        <authorList>
            <person name="Cuomo C."/>
            <person name="Litvintseva A."/>
            <person name="Heitman J."/>
            <person name="Chen Y."/>
            <person name="Sun S."/>
            <person name="Springer D."/>
            <person name="Dromer F."/>
            <person name="Young S."/>
            <person name="Zeng Q."/>
            <person name="Chapman S."/>
            <person name="Gujja S."/>
            <person name="Saif S."/>
            <person name="Birren B."/>
        </authorList>
    </citation>
    <scope>NUCLEOTIDE SEQUENCE [LARGE SCALE GENOMIC DNA]</scope>
    <source>
        <strain evidence="2 3">ATCC 28783</strain>
    </source>
</reference>
<name>A0A4Q1BKV0_TREME</name>
<gene>
    <name evidence="2" type="ORF">M231_04292</name>
</gene>
<proteinExistence type="predicted"/>
<sequence length="477" mass="53015">MKGLSLILSSASPSTCFEDCLQSVYKYRFKPTPSPNPLTTATPATLQVEVVPLSKSSEDSPILPSSPSDKQQPEADPVEHLDIPPVPKLDIPTVEKFHFRREERNDMPSFQPSKRMLQIVDLILGAGPRYEQWQNSIVTRPQKSKPDGTMELEYHLIEKLFEAGGQLNQLRLLAPAPPGTPNDNRWEQCLLTWQPFNKGKSKDKKEANNIKCNNRKDEEVEGKFVHSSSEGKIEEVVQDASGDQGEKLPKDEDDGLGDKNEVEENEIQGDKNHPGVSSALTVSSMHPEVQFRDEEKITSPSKRFLDTLNLTLAVCAHFGQHVTTIKTLPQQHGDTNYTIQVWFHNPMKALTPKPEPFDFVGEADETWGWALRIELHAMTKMYASGQVVECFEMVPPGMNKGREKSRLRWRSPVSPGGGDDKESVTDLVFEGESTKEGGAGADEDGNHIEKEDVEANGPEATEQEVIEGQAEVLPGTA</sequence>
<organism evidence="2 3">
    <name type="scientific">Tremella mesenterica</name>
    <name type="common">Jelly fungus</name>
    <dbReference type="NCBI Taxonomy" id="5217"/>
    <lineage>
        <taxon>Eukaryota</taxon>
        <taxon>Fungi</taxon>
        <taxon>Dikarya</taxon>
        <taxon>Basidiomycota</taxon>
        <taxon>Agaricomycotina</taxon>
        <taxon>Tremellomycetes</taxon>
        <taxon>Tremellales</taxon>
        <taxon>Tremellaceae</taxon>
        <taxon>Tremella</taxon>
    </lineage>
</organism>
<evidence type="ECO:0000256" key="1">
    <source>
        <dbReference type="SAM" id="MobiDB-lite"/>
    </source>
</evidence>
<dbReference type="EMBL" id="SDIL01000048">
    <property type="protein sequence ID" value="RXK38383.1"/>
    <property type="molecule type" value="Genomic_DNA"/>
</dbReference>
<dbReference type="AlphaFoldDB" id="A0A4Q1BKV0"/>
<accession>A0A4Q1BKV0</accession>
<feature type="compositionally biased region" description="Basic and acidic residues" evidence="1">
    <location>
        <begin position="219"/>
        <end position="235"/>
    </location>
</feature>
<comment type="caution">
    <text evidence="2">The sequence shown here is derived from an EMBL/GenBank/DDBJ whole genome shotgun (WGS) entry which is preliminary data.</text>
</comment>
<keyword evidence="3" id="KW-1185">Reference proteome</keyword>
<feature type="compositionally biased region" description="Basic and acidic residues" evidence="1">
    <location>
        <begin position="244"/>
        <end position="259"/>
    </location>
</feature>
<feature type="compositionally biased region" description="Basic and acidic residues" evidence="1">
    <location>
        <begin position="71"/>
        <end position="82"/>
    </location>
</feature>
<dbReference type="InParanoid" id="A0A4Q1BKV0"/>
<dbReference type="VEuPathDB" id="FungiDB:TREMEDRAFT_59223"/>
<protein>
    <submittedName>
        <fullName evidence="2">Uncharacterized protein</fullName>
    </submittedName>
</protein>
<feature type="region of interest" description="Disordered" evidence="1">
    <location>
        <begin position="52"/>
        <end position="85"/>
    </location>
</feature>
<feature type="region of interest" description="Disordered" evidence="1">
    <location>
        <begin position="399"/>
        <end position="477"/>
    </location>
</feature>
<evidence type="ECO:0000313" key="3">
    <source>
        <dbReference type="Proteomes" id="UP000289152"/>
    </source>
</evidence>
<dbReference type="Proteomes" id="UP000289152">
    <property type="component" value="Unassembled WGS sequence"/>
</dbReference>
<feature type="region of interest" description="Disordered" evidence="1">
    <location>
        <begin position="219"/>
        <end position="259"/>
    </location>
</feature>